<name>A0A2I2G7G0_9EURO</name>
<evidence type="ECO:0000313" key="3">
    <source>
        <dbReference type="EMBL" id="PLB48814.1"/>
    </source>
</evidence>
<dbReference type="PANTHER" id="PTHR21310:SF15">
    <property type="entry name" value="AMINOGLYCOSIDE PHOSPHOTRANSFERASE DOMAIN-CONTAINING PROTEIN"/>
    <property type="match status" value="1"/>
</dbReference>
<dbReference type="SUPFAM" id="SSF56112">
    <property type="entry name" value="Protein kinase-like (PK-like)"/>
    <property type="match status" value="1"/>
</dbReference>
<dbReference type="Pfam" id="PF01636">
    <property type="entry name" value="APH"/>
    <property type="match status" value="1"/>
</dbReference>
<comment type="caution">
    <text evidence="3">The sequence shown here is derived from an EMBL/GenBank/DDBJ whole genome shotgun (WGS) entry which is preliminary data.</text>
</comment>
<gene>
    <name evidence="3" type="ORF">P170DRAFT_407493</name>
</gene>
<accession>A0A2I2G7G0</accession>
<dbReference type="GeneID" id="36554385"/>
<evidence type="ECO:0000259" key="2">
    <source>
        <dbReference type="Pfam" id="PF01636"/>
    </source>
</evidence>
<proteinExistence type="predicted"/>
<dbReference type="RefSeq" id="XP_024704116.1">
    <property type="nucleotide sequence ID" value="XM_024846686.1"/>
</dbReference>
<dbReference type="InterPro" id="IPR011009">
    <property type="entry name" value="Kinase-like_dom_sf"/>
</dbReference>
<dbReference type="InterPro" id="IPR051678">
    <property type="entry name" value="AGP_Transferase"/>
</dbReference>
<dbReference type="InterPro" id="IPR002575">
    <property type="entry name" value="Aminoglycoside_PTrfase"/>
</dbReference>
<keyword evidence="4" id="KW-1185">Reference proteome</keyword>
<feature type="region of interest" description="Disordered" evidence="1">
    <location>
        <begin position="100"/>
        <end position="119"/>
    </location>
</feature>
<protein>
    <recommendedName>
        <fullName evidence="2">Aminoglycoside phosphotransferase domain-containing protein</fullName>
    </recommendedName>
</protein>
<organism evidence="3 4">
    <name type="scientific">Aspergillus steynii IBT 23096</name>
    <dbReference type="NCBI Taxonomy" id="1392250"/>
    <lineage>
        <taxon>Eukaryota</taxon>
        <taxon>Fungi</taxon>
        <taxon>Dikarya</taxon>
        <taxon>Ascomycota</taxon>
        <taxon>Pezizomycotina</taxon>
        <taxon>Eurotiomycetes</taxon>
        <taxon>Eurotiomycetidae</taxon>
        <taxon>Eurotiales</taxon>
        <taxon>Aspergillaceae</taxon>
        <taxon>Aspergillus</taxon>
        <taxon>Aspergillus subgen. Circumdati</taxon>
    </lineage>
</organism>
<reference evidence="3 4" key="1">
    <citation type="submission" date="2016-12" db="EMBL/GenBank/DDBJ databases">
        <title>The genomes of Aspergillus section Nigri reveals drivers in fungal speciation.</title>
        <authorList>
            <consortium name="DOE Joint Genome Institute"/>
            <person name="Vesth T.C."/>
            <person name="Nybo J."/>
            <person name="Theobald S."/>
            <person name="Brandl J."/>
            <person name="Frisvad J.C."/>
            <person name="Nielsen K.F."/>
            <person name="Lyhne E.K."/>
            <person name="Kogle M.E."/>
            <person name="Kuo A."/>
            <person name="Riley R."/>
            <person name="Clum A."/>
            <person name="Nolan M."/>
            <person name="Lipzen A."/>
            <person name="Salamov A."/>
            <person name="Henrissat B."/>
            <person name="Wiebenga A."/>
            <person name="De Vries R.P."/>
            <person name="Grigoriev I.V."/>
            <person name="Mortensen U.H."/>
            <person name="Andersen M.R."/>
            <person name="Baker S.E."/>
        </authorList>
    </citation>
    <scope>NUCLEOTIDE SEQUENCE [LARGE SCALE GENOMIC DNA]</scope>
    <source>
        <strain evidence="3 4">IBT 23096</strain>
    </source>
</reference>
<evidence type="ECO:0000256" key="1">
    <source>
        <dbReference type="SAM" id="MobiDB-lite"/>
    </source>
</evidence>
<dbReference type="Gene3D" id="3.90.1200.10">
    <property type="match status" value="1"/>
</dbReference>
<evidence type="ECO:0000313" key="4">
    <source>
        <dbReference type="Proteomes" id="UP000234275"/>
    </source>
</evidence>
<dbReference type="Proteomes" id="UP000234275">
    <property type="component" value="Unassembled WGS sequence"/>
</dbReference>
<dbReference type="PANTHER" id="PTHR21310">
    <property type="entry name" value="AMINOGLYCOSIDE PHOSPHOTRANSFERASE-RELATED-RELATED"/>
    <property type="match status" value="1"/>
</dbReference>
<dbReference type="VEuPathDB" id="FungiDB:P170DRAFT_407493"/>
<feature type="domain" description="Aminoglycoside phosphotransferase" evidence="2">
    <location>
        <begin position="220"/>
        <end position="408"/>
    </location>
</feature>
<feature type="compositionally biased region" description="Polar residues" evidence="1">
    <location>
        <begin position="100"/>
        <end position="112"/>
    </location>
</feature>
<dbReference type="STRING" id="1392250.A0A2I2G7G0"/>
<dbReference type="AlphaFoldDB" id="A0A2I2G7G0"/>
<sequence length="434" mass="49633">MDDTPPTVALSNVDAAQWNRDLMQDFQAALERDPSADLMLMFSKSYIREHRLAQYGQLSWAAKINLKTVNDLYDTLKRNPEVNILSEIPDNYKRRITMATASNPVQSASSSPAKPPREFRRKLDQPDRAHNAAVVFPLSEKVTPLLSASSKDWKDGKWIGAEESLMRSLNRLLWDSPKMWENVVRGVVVRCSDEIIAKVIDGRIDYTEYTSMQYLMKWAPDFPAPKPHGLIQYGVFRVIFMTYIPDTTLTTVWPDLTHENRLSIRDQLNELFIQLRALPQHSTGVGGVCGEGAKELRVDECAFFKDITTSKEFEDLQFSACKRGSNTYVKLLRSLLACDNSATQSLVFTHGDLRTDNIMVKLDPASNRYVISGIIDWEDSGFYPAYHECTTLARTLSRFDDEDWYLYLPEAVSPAKFPIHWLIDRLLQIQVYNT</sequence>
<dbReference type="EMBL" id="MSFO01000004">
    <property type="protein sequence ID" value="PLB48814.1"/>
    <property type="molecule type" value="Genomic_DNA"/>
</dbReference>
<dbReference type="OrthoDB" id="2906425at2759"/>